<evidence type="ECO:0000313" key="2">
    <source>
        <dbReference type="Proteomes" id="UP001054252"/>
    </source>
</evidence>
<reference evidence="1 2" key="1">
    <citation type="journal article" date="2021" name="Commun. Biol.">
        <title>The genome of Shorea leprosula (Dipterocarpaceae) highlights the ecological relevance of drought in aseasonal tropical rainforests.</title>
        <authorList>
            <person name="Ng K.K.S."/>
            <person name="Kobayashi M.J."/>
            <person name="Fawcett J.A."/>
            <person name="Hatakeyama M."/>
            <person name="Paape T."/>
            <person name="Ng C.H."/>
            <person name="Ang C.C."/>
            <person name="Tnah L.H."/>
            <person name="Lee C.T."/>
            <person name="Nishiyama T."/>
            <person name="Sese J."/>
            <person name="O'Brien M.J."/>
            <person name="Copetti D."/>
            <person name="Mohd Noor M.I."/>
            <person name="Ong R.C."/>
            <person name="Putra M."/>
            <person name="Sireger I.Z."/>
            <person name="Indrioko S."/>
            <person name="Kosugi Y."/>
            <person name="Izuno A."/>
            <person name="Isagi Y."/>
            <person name="Lee S.L."/>
            <person name="Shimizu K.K."/>
        </authorList>
    </citation>
    <scope>NUCLEOTIDE SEQUENCE [LARGE SCALE GENOMIC DNA]</scope>
    <source>
        <strain evidence="1">214</strain>
    </source>
</reference>
<keyword evidence="2" id="KW-1185">Reference proteome</keyword>
<name>A0AAV5MHY2_9ROSI</name>
<proteinExistence type="predicted"/>
<dbReference type="EMBL" id="BPVZ01000302">
    <property type="protein sequence ID" value="GKV49501.1"/>
    <property type="molecule type" value="Genomic_DNA"/>
</dbReference>
<comment type="caution">
    <text evidence="1">The sequence shown here is derived from an EMBL/GenBank/DDBJ whole genome shotgun (WGS) entry which is preliminary data.</text>
</comment>
<accession>A0AAV5MHY2</accession>
<gene>
    <name evidence="1" type="ORF">SLEP1_g56251</name>
</gene>
<dbReference type="Proteomes" id="UP001054252">
    <property type="component" value="Unassembled WGS sequence"/>
</dbReference>
<organism evidence="1 2">
    <name type="scientific">Rubroshorea leprosula</name>
    <dbReference type="NCBI Taxonomy" id="152421"/>
    <lineage>
        <taxon>Eukaryota</taxon>
        <taxon>Viridiplantae</taxon>
        <taxon>Streptophyta</taxon>
        <taxon>Embryophyta</taxon>
        <taxon>Tracheophyta</taxon>
        <taxon>Spermatophyta</taxon>
        <taxon>Magnoliopsida</taxon>
        <taxon>eudicotyledons</taxon>
        <taxon>Gunneridae</taxon>
        <taxon>Pentapetalae</taxon>
        <taxon>rosids</taxon>
        <taxon>malvids</taxon>
        <taxon>Malvales</taxon>
        <taxon>Dipterocarpaceae</taxon>
        <taxon>Rubroshorea</taxon>
    </lineage>
</organism>
<protein>
    <submittedName>
        <fullName evidence="1">Uncharacterized protein</fullName>
    </submittedName>
</protein>
<dbReference type="AlphaFoldDB" id="A0AAV5MHY2"/>
<sequence length="34" mass="3868">MVLSILEDCSHCSRHDHCLWALFTHTDGQQLTGI</sequence>
<evidence type="ECO:0000313" key="1">
    <source>
        <dbReference type="EMBL" id="GKV49501.1"/>
    </source>
</evidence>